<evidence type="ECO:0000256" key="2">
    <source>
        <dbReference type="SAM" id="MobiDB-lite"/>
    </source>
</evidence>
<gene>
    <name evidence="3" type="ORF">EVOR1521_LOCUS4826</name>
</gene>
<name>A0AA36MQH9_9DINO</name>
<comment type="caution">
    <text evidence="3">The sequence shown here is derived from an EMBL/GenBank/DDBJ whole genome shotgun (WGS) entry which is preliminary data.</text>
</comment>
<reference evidence="3" key="1">
    <citation type="submission" date="2023-08" db="EMBL/GenBank/DDBJ databases">
        <authorList>
            <person name="Chen Y."/>
            <person name="Shah S."/>
            <person name="Dougan E. K."/>
            <person name="Thang M."/>
            <person name="Chan C."/>
        </authorList>
    </citation>
    <scope>NUCLEOTIDE SEQUENCE</scope>
</reference>
<keyword evidence="1" id="KW-0175">Coiled coil</keyword>
<dbReference type="Gene3D" id="2.60.120.260">
    <property type="entry name" value="Galactose-binding domain-like"/>
    <property type="match status" value="1"/>
</dbReference>
<feature type="coiled-coil region" evidence="1">
    <location>
        <begin position="595"/>
        <end position="627"/>
    </location>
</feature>
<dbReference type="AlphaFoldDB" id="A0AA36MQH9"/>
<accession>A0AA36MQH9</accession>
<feature type="compositionally biased region" description="Low complexity" evidence="2">
    <location>
        <begin position="315"/>
        <end position="370"/>
    </location>
</feature>
<evidence type="ECO:0000313" key="4">
    <source>
        <dbReference type="Proteomes" id="UP001178507"/>
    </source>
</evidence>
<feature type="compositionally biased region" description="Pro residues" evidence="2">
    <location>
        <begin position="371"/>
        <end position="392"/>
    </location>
</feature>
<feature type="compositionally biased region" description="Pro residues" evidence="2">
    <location>
        <begin position="975"/>
        <end position="985"/>
    </location>
</feature>
<feature type="region of interest" description="Disordered" evidence="2">
    <location>
        <begin position="950"/>
        <end position="985"/>
    </location>
</feature>
<proteinExistence type="predicted"/>
<feature type="region of interest" description="Disordered" evidence="2">
    <location>
        <begin position="661"/>
        <end position="682"/>
    </location>
</feature>
<evidence type="ECO:0000313" key="3">
    <source>
        <dbReference type="EMBL" id="CAJ1375572.1"/>
    </source>
</evidence>
<protein>
    <submittedName>
        <fullName evidence="3">Uncharacterized protein</fullName>
    </submittedName>
</protein>
<dbReference type="EMBL" id="CAUJNA010000331">
    <property type="protein sequence ID" value="CAJ1375572.1"/>
    <property type="molecule type" value="Genomic_DNA"/>
</dbReference>
<feature type="region of interest" description="Disordered" evidence="2">
    <location>
        <begin position="315"/>
        <end position="397"/>
    </location>
</feature>
<organism evidence="3 4">
    <name type="scientific">Effrenium voratum</name>
    <dbReference type="NCBI Taxonomy" id="2562239"/>
    <lineage>
        <taxon>Eukaryota</taxon>
        <taxon>Sar</taxon>
        <taxon>Alveolata</taxon>
        <taxon>Dinophyceae</taxon>
        <taxon>Suessiales</taxon>
        <taxon>Symbiodiniaceae</taxon>
        <taxon>Effrenium</taxon>
    </lineage>
</organism>
<evidence type="ECO:0000256" key="1">
    <source>
        <dbReference type="SAM" id="Coils"/>
    </source>
</evidence>
<keyword evidence="4" id="KW-1185">Reference proteome</keyword>
<dbReference type="Proteomes" id="UP001178507">
    <property type="component" value="Unassembled WGS sequence"/>
</dbReference>
<sequence>MHLPPLLRCVIYVSCARLCWGEERRSKSGGRQRLKVHSPDEILELSADGAVVDARFPDIDRPVMRREHREAHQAVQADASLATVDNEKASEEMEDLVEAQKVAHSRAKQSVGFAEDMLEELLHTVEHTARQGAPNIVKNSDFEESSSWNKDCPNANYRGHADVTGSSCSTRGFWSGAAHGGTNTSGNVWSIKSLTDCFKNTRGAVYQDITTTAGTTYELDFYSIDAFLDKKSSNESSRLHVEVQSPAGTSVLDEATILSGSAYQPAEGTWSLAGPFKFKAASENTRIYFYAGGTACPMIDNVGVRATEAASETTQAVQTTQAQAETTSEAATTMATTTTAKPTTQATTATTAAPTTTTTTASSTTAAAPAPAQPAPAPTPSPASPASTPAPPTWSEDDDALLAGATAAASARAQGLQVAEQALAAGHAAHASAKAEGESVEKQTMVAAKAAAQAVVAVGGTPSTQCAEAGRAAFYVTKTAGMAQGQTAAAAGDAAVEAVKGQGLGSSQLVECVAVAVKTACKEAGLSADLQSECAGAAAISAAQKAGMSEEDQADAAGRAVEAVLSMTNATTMDAWQQAAAPAPATTTNPISPQIQELLKEVQEAKKAAQEAALAASKAQLEALKAQATAKTTTEKVTTTVPAGADFETEVYVTEKPQTTVEPAHPFGTTTQMRTRPACPDSTRAPRGTWVVYNLSATPILHSCLVKPLKGRVPDACCQAPGAINAVGATFEELYYTNDYGSCVTLTYAGPLAGEKVKLQCNSDNTITYGEERCGEDCSCSFQDVYAPGCYRSNDALPGTAWFFLTAGCDCVEQKAVQPHQFNLPPLDQNVGAADILNVGPEEAARALNRQRQQLRAYADEMMKEERVMTDVVNRLSSGKPIADAIFGMDTGEIPEKVTKRMLAAATQDAASAKYAINATVSIMGHALSTLKSGKPLADAVFGGDTSHLVQPHLPPRMEVPPDARQLGAAEEPLPRPIPGPEGQG</sequence>